<reference evidence="1 2" key="1">
    <citation type="submission" date="2019-04" db="EMBL/GenBank/DDBJ databases">
        <authorList>
            <person name="Hwang J.C."/>
        </authorList>
    </citation>
    <scope>NUCLEOTIDE SEQUENCE [LARGE SCALE GENOMIC DNA]</scope>
    <source>
        <strain evidence="1 2">IMCC35001</strain>
    </source>
</reference>
<dbReference type="RefSeq" id="WP_136850951.1">
    <property type="nucleotide sequence ID" value="NZ_SWCI01000001.1"/>
</dbReference>
<evidence type="ECO:0000313" key="1">
    <source>
        <dbReference type="EMBL" id="TKB51415.1"/>
    </source>
</evidence>
<dbReference type="AlphaFoldDB" id="A0A4U1BJQ0"/>
<evidence type="ECO:0000313" key="2">
    <source>
        <dbReference type="Proteomes" id="UP000305674"/>
    </source>
</evidence>
<dbReference type="Proteomes" id="UP000305674">
    <property type="component" value="Unassembled WGS sequence"/>
</dbReference>
<proteinExistence type="predicted"/>
<accession>A0A4U1BJQ0</accession>
<sequence>MQRVFNTLDTQHQALDRRPTLEELVRDTGWVTETTAVTQEPDGTLVHWRMPLHQVVAARMSFTGKSLRSELGGNFSKYVVQVNHEKRELAEDWSNGVVSALNYMDCKRRTSW</sequence>
<name>A0A4U1BJQ0_9GAMM</name>
<dbReference type="EMBL" id="SWCI01000001">
    <property type="protein sequence ID" value="TKB51415.1"/>
    <property type="molecule type" value="Genomic_DNA"/>
</dbReference>
<keyword evidence="2" id="KW-1185">Reference proteome</keyword>
<organism evidence="1 2">
    <name type="scientific">Ferrimonas sediminicola</name>
    <dbReference type="NCBI Taxonomy" id="2569538"/>
    <lineage>
        <taxon>Bacteria</taxon>
        <taxon>Pseudomonadati</taxon>
        <taxon>Pseudomonadota</taxon>
        <taxon>Gammaproteobacteria</taxon>
        <taxon>Alteromonadales</taxon>
        <taxon>Ferrimonadaceae</taxon>
        <taxon>Ferrimonas</taxon>
    </lineage>
</organism>
<comment type="caution">
    <text evidence="1">The sequence shown here is derived from an EMBL/GenBank/DDBJ whole genome shotgun (WGS) entry which is preliminary data.</text>
</comment>
<dbReference type="OrthoDB" id="6400230at2"/>
<gene>
    <name evidence="1" type="ORF">FCL40_02350</name>
</gene>
<protein>
    <submittedName>
        <fullName evidence="1">Uncharacterized protein</fullName>
    </submittedName>
</protein>